<dbReference type="PROSITE" id="PS50005">
    <property type="entry name" value="TPR"/>
    <property type="match status" value="3"/>
</dbReference>
<dbReference type="SUPFAM" id="SSF81901">
    <property type="entry name" value="HCP-like"/>
    <property type="match status" value="1"/>
</dbReference>
<evidence type="ECO:0000256" key="1">
    <source>
        <dbReference type="PROSITE-ProRule" id="PRU00339"/>
    </source>
</evidence>
<accession>A0A0G0LQ86</accession>
<organism evidence="2 3">
    <name type="scientific">candidate division CPR2 bacterium GW2011_GWC2_39_10</name>
    <dbReference type="NCBI Taxonomy" id="1618345"/>
    <lineage>
        <taxon>Bacteria</taxon>
        <taxon>Bacteria division CPR2</taxon>
    </lineage>
</organism>
<sequence length="261" mass="30629">MKWDFLSVAIIVLGAYLYVRLLQAEEKKEVKLNDFQIRAQKYVKSGQFAKAEEEILKDLKRNNPSNFAHNYYALGIIYYNQKKHKEALHALKKAWLADRENYDAIFLIGRIYHDMYQDVANPDFLEKSVYYFERTLEVNPCHIQALFGLGAVHFDWQNIDKAAECYRRILDAFPENANATYNFGACCLGRENYEMAISYYKKALVLNVDDQQFAEYHIGYCYQCLEDFERAKKWYTFSLENGCKSAKEKLNELKARKTAGN</sequence>
<comment type="caution">
    <text evidence="2">The sequence shown here is derived from an EMBL/GenBank/DDBJ whole genome shotgun (WGS) entry which is preliminary data.</text>
</comment>
<protein>
    <submittedName>
        <fullName evidence="2">TPR Domain containing protein</fullName>
    </submittedName>
</protein>
<dbReference type="PANTHER" id="PTHR12558:SF13">
    <property type="entry name" value="CELL DIVISION CYCLE PROTEIN 27 HOMOLOG"/>
    <property type="match status" value="1"/>
</dbReference>
<evidence type="ECO:0000313" key="3">
    <source>
        <dbReference type="Proteomes" id="UP000034207"/>
    </source>
</evidence>
<dbReference type="Gene3D" id="1.25.40.10">
    <property type="entry name" value="Tetratricopeptide repeat domain"/>
    <property type="match status" value="2"/>
</dbReference>
<evidence type="ECO:0000313" key="2">
    <source>
        <dbReference type="EMBL" id="KKQ93222.1"/>
    </source>
</evidence>
<feature type="repeat" description="TPR" evidence="1">
    <location>
        <begin position="177"/>
        <end position="210"/>
    </location>
</feature>
<proteinExistence type="predicted"/>
<feature type="repeat" description="TPR" evidence="1">
    <location>
        <begin position="143"/>
        <end position="176"/>
    </location>
</feature>
<reference evidence="2 3" key="1">
    <citation type="journal article" date="2015" name="Nature">
        <title>rRNA introns, odd ribosomes, and small enigmatic genomes across a large radiation of phyla.</title>
        <authorList>
            <person name="Brown C.T."/>
            <person name="Hug L.A."/>
            <person name="Thomas B.C."/>
            <person name="Sharon I."/>
            <person name="Castelle C.J."/>
            <person name="Singh A."/>
            <person name="Wilkins M.J."/>
            <person name="Williams K.H."/>
            <person name="Banfield J.F."/>
        </authorList>
    </citation>
    <scope>NUCLEOTIDE SEQUENCE [LARGE SCALE GENOMIC DNA]</scope>
</reference>
<dbReference type="STRING" id="1618345.UT18_C0024G0011"/>
<dbReference type="AlphaFoldDB" id="A0A0G0LQ86"/>
<dbReference type="InterPro" id="IPR011990">
    <property type="entry name" value="TPR-like_helical_dom_sf"/>
</dbReference>
<dbReference type="SMART" id="SM00028">
    <property type="entry name" value="TPR"/>
    <property type="match status" value="3"/>
</dbReference>
<dbReference type="PANTHER" id="PTHR12558">
    <property type="entry name" value="CELL DIVISION CYCLE 16,23,27"/>
    <property type="match status" value="1"/>
</dbReference>
<dbReference type="InterPro" id="IPR019734">
    <property type="entry name" value="TPR_rpt"/>
</dbReference>
<dbReference type="EMBL" id="LBVV01000024">
    <property type="protein sequence ID" value="KKQ93222.1"/>
    <property type="molecule type" value="Genomic_DNA"/>
</dbReference>
<dbReference type="Proteomes" id="UP000034207">
    <property type="component" value="Unassembled WGS sequence"/>
</dbReference>
<keyword evidence="1" id="KW-0802">TPR repeat</keyword>
<feature type="repeat" description="TPR" evidence="1">
    <location>
        <begin position="68"/>
        <end position="101"/>
    </location>
</feature>
<name>A0A0G0LQ86_UNCC2</name>
<gene>
    <name evidence="2" type="ORF">UT18_C0024G0011</name>
</gene>
<dbReference type="Pfam" id="PF13432">
    <property type="entry name" value="TPR_16"/>
    <property type="match status" value="2"/>
</dbReference>